<gene>
    <name evidence="7" type="ORF">CC80DRAFT_570013</name>
</gene>
<feature type="domain" description="RING-type" evidence="6">
    <location>
        <begin position="75"/>
        <end position="123"/>
    </location>
</feature>
<dbReference type="GO" id="GO:0061630">
    <property type="term" value="F:ubiquitin protein ligase activity"/>
    <property type="evidence" value="ECO:0007669"/>
    <property type="project" value="TreeGrafter"/>
</dbReference>
<dbReference type="InterPro" id="IPR050731">
    <property type="entry name" value="HRD1_E3_ubiq-ligases"/>
</dbReference>
<dbReference type="OrthoDB" id="3801318at2759"/>
<dbReference type="PANTHER" id="PTHR22763">
    <property type="entry name" value="RING ZINC FINGER PROTEIN"/>
    <property type="match status" value="1"/>
</dbReference>
<evidence type="ECO:0000313" key="7">
    <source>
        <dbReference type="EMBL" id="KAF1962248.1"/>
    </source>
</evidence>
<sequence length="414" mass="46615">MSGFYTFNSPPAFPTASPMRSYGSPSGRASPTDANPPVAPLPATPAPLPSQAEFLAAFVLPLTATSRRPSPGVQCSVCLEDLDTSPSPDIVTLTPCGHFFHTSCVCNWFTGGHPRSGSCPMCRLALFHVARVPENHPAQRGHALRRNSVVMDHPIRFNIHGYASLPSSGPQPEIEEVHPLWQDIYFVQEEWALAVQDDSESGRRATLEFCAELHTLFMERERLRIPFTNDHRRRLFAISSSAHSRSGNRDELELSESTWEIFDPSSNLDLWPQLPLEEWNIIASGPLLSEMGHPLWRRIYALGRHLHALRHDRSDNGRLVAVETKWQLLVLAQRVERQRREDHAESRPSLGRIRQRRRQQEEANLPVEQTVNRPHGQTLAKRLRELTRRLNGVGRYHADDEADAGAGAESTLIF</sequence>
<evidence type="ECO:0000256" key="1">
    <source>
        <dbReference type="ARBA" id="ARBA00022723"/>
    </source>
</evidence>
<dbReference type="InterPro" id="IPR001841">
    <property type="entry name" value="Znf_RING"/>
</dbReference>
<dbReference type="Gene3D" id="3.30.40.10">
    <property type="entry name" value="Zinc/RING finger domain, C3HC4 (zinc finger)"/>
    <property type="match status" value="1"/>
</dbReference>
<protein>
    <recommendedName>
        <fullName evidence="6">RING-type domain-containing protein</fullName>
    </recommendedName>
</protein>
<evidence type="ECO:0000256" key="5">
    <source>
        <dbReference type="SAM" id="MobiDB-lite"/>
    </source>
</evidence>
<dbReference type="GO" id="GO:0012505">
    <property type="term" value="C:endomembrane system"/>
    <property type="evidence" value="ECO:0007669"/>
    <property type="project" value="TreeGrafter"/>
</dbReference>
<feature type="region of interest" description="Disordered" evidence="5">
    <location>
        <begin position="340"/>
        <end position="378"/>
    </location>
</feature>
<feature type="compositionally biased region" description="Polar residues" evidence="5">
    <location>
        <begin position="23"/>
        <end position="33"/>
    </location>
</feature>
<feature type="region of interest" description="Disordered" evidence="5">
    <location>
        <begin position="1"/>
        <end position="45"/>
    </location>
</feature>
<dbReference type="SMART" id="SM00184">
    <property type="entry name" value="RING"/>
    <property type="match status" value="1"/>
</dbReference>
<keyword evidence="8" id="KW-1185">Reference proteome</keyword>
<evidence type="ECO:0000256" key="4">
    <source>
        <dbReference type="PROSITE-ProRule" id="PRU00175"/>
    </source>
</evidence>
<dbReference type="AlphaFoldDB" id="A0A6A5UBW7"/>
<dbReference type="EMBL" id="ML976979">
    <property type="protein sequence ID" value="KAF1962248.1"/>
    <property type="molecule type" value="Genomic_DNA"/>
</dbReference>
<keyword evidence="2 4" id="KW-0863">Zinc-finger</keyword>
<evidence type="ECO:0000256" key="2">
    <source>
        <dbReference type="ARBA" id="ARBA00022771"/>
    </source>
</evidence>
<proteinExistence type="predicted"/>
<dbReference type="GO" id="GO:0008270">
    <property type="term" value="F:zinc ion binding"/>
    <property type="evidence" value="ECO:0007669"/>
    <property type="project" value="UniProtKB-KW"/>
</dbReference>
<evidence type="ECO:0000259" key="6">
    <source>
        <dbReference type="PROSITE" id="PS50089"/>
    </source>
</evidence>
<dbReference type="InterPro" id="IPR013083">
    <property type="entry name" value="Znf_RING/FYVE/PHD"/>
</dbReference>
<dbReference type="Proteomes" id="UP000800035">
    <property type="component" value="Unassembled WGS sequence"/>
</dbReference>
<reference evidence="7" key="1">
    <citation type="journal article" date="2020" name="Stud. Mycol.">
        <title>101 Dothideomycetes genomes: a test case for predicting lifestyles and emergence of pathogens.</title>
        <authorList>
            <person name="Haridas S."/>
            <person name="Albert R."/>
            <person name="Binder M."/>
            <person name="Bloem J."/>
            <person name="Labutti K."/>
            <person name="Salamov A."/>
            <person name="Andreopoulos B."/>
            <person name="Baker S."/>
            <person name="Barry K."/>
            <person name="Bills G."/>
            <person name="Bluhm B."/>
            <person name="Cannon C."/>
            <person name="Castanera R."/>
            <person name="Culley D."/>
            <person name="Daum C."/>
            <person name="Ezra D."/>
            <person name="Gonzalez J."/>
            <person name="Henrissat B."/>
            <person name="Kuo A."/>
            <person name="Liang C."/>
            <person name="Lipzen A."/>
            <person name="Lutzoni F."/>
            <person name="Magnuson J."/>
            <person name="Mondo S."/>
            <person name="Nolan M."/>
            <person name="Ohm R."/>
            <person name="Pangilinan J."/>
            <person name="Park H.-J."/>
            <person name="Ramirez L."/>
            <person name="Alfaro M."/>
            <person name="Sun H."/>
            <person name="Tritt A."/>
            <person name="Yoshinaga Y."/>
            <person name="Zwiers L.-H."/>
            <person name="Turgeon B."/>
            <person name="Goodwin S."/>
            <person name="Spatafora J."/>
            <person name="Crous P."/>
            <person name="Grigoriev I."/>
        </authorList>
    </citation>
    <scope>NUCLEOTIDE SEQUENCE</scope>
    <source>
        <strain evidence="7">CBS 675.92</strain>
    </source>
</reference>
<accession>A0A6A5UBW7</accession>
<dbReference type="GO" id="GO:0043161">
    <property type="term" value="P:proteasome-mediated ubiquitin-dependent protein catabolic process"/>
    <property type="evidence" value="ECO:0007669"/>
    <property type="project" value="TreeGrafter"/>
</dbReference>
<keyword evidence="3" id="KW-0862">Zinc</keyword>
<organism evidence="7 8">
    <name type="scientific">Byssothecium circinans</name>
    <dbReference type="NCBI Taxonomy" id="147558"/>
    <lineage>
        <taxon>Eukaryota</taxon>
        <taxon>Fungi</taxon>
        <taxon>Dikarya</taxon>
        <taxon>Ascomycota</taxon>
        <taxon>Pezizomycotina</taxon>
        <taxon>Dothideomycetes</taxon>
        <taxon>Pleosporomycetidae</taxon>
        <taxon>Pleosporales</taxon>
        <taxon>Massarineae</taxon>
        <taxon>Massarinaceae</taxon>
        <taxon>Byssothecium</taxon>
    </lineage>
</organism>
<dbReference type="SUPFAM" id="SSF57850">
    <property type="entry name" value="RING/U-box"/>
    <property type="match status" value="1"/>
</dbReference>
<keyword evidence="1" id="KW-0479">Metal-binding</keyword>
<dbReference type="Pfam" id="PF13639">
    <property type="entry name" value="zf-RING_2"/>
    <property type="match status" value="1"/>
</dbReference>
<dbReference type="PROSITE" id="PS50089">
    <property type="entry name" value="ZF_RING_2"/>
    <property type="match status" value="1"/>
</dbReference>
<evidence type="ECO:0000256" key="3">
    <source>
        <dbReference type="ARBA" id="ARBA00022833"/>
    </source>
</evidence>
<evidence type="ECO:0000313" key="8">
    <source>
        <dbReference type="Proteomes" id="UP000800035"/>
    </source>
</evidence>
<name>A0A6A5UBW7_9PLEO</name>